<evidence type="ECO:0000313" key="2">
    <source>
        <dbReference type="Proteomes" id="UP000694568"/>
    </source>
</evidence>
<protein>
    <recommendedName>
        <fullName evidence="3">Endonuclease/exonuclease/phosphatase domain-containing protein</fullName>
    </recommendedName>
</protein>
<dbReference type="GeneTree" id="ENSGT01000000214919"/>
<evidence type="ECO:0000313" key="1">
    <source>
        <dbReference type="Ensembl" id="ENSSLUP00000037155.1"/>
    </source>
</evidence>
<dbReference type="Ensembl" id="ENSSLUT00000038306.1">
    <property type="protein sequence ID" value="ENSSLUP00000037155.1"/>
    <property type="gene ID" value="ENSSLUG00000016585.1"/>
</dbReference>
<keyword evidence="2" id="KW-1185">Reference proteome</keyword>
<dbReference type="InterPro" id="IPR036691">
    <property type="entry name" value="Endo/exonu/phosph_ase_sf"/>
</dbReference>
<evidence type="ECO:0008006" key="3">
    <source>
        <dbReference type="Google" id="ProtNLM"/>
    </source>
</evidence>
<reference evidence="1" key="2">
    <citation type="submission" date="2025-09" db="UniProtKB">
        <authorList>
            <consortium name="Ensembl"/>
        </authorList>
    </citation>
    <scope>IDENTIFICATION</scope>
</reference>
<organism evidence="1 2">
    <name type="scientific">Sander lucioperca</name>
    <name type="common">Pike-perch</name>
    <name type="synonym">Perca lucioperca</name>
    <dbReference type="NCBI Taxonomy" id="283035"/>
    <lineage>
        <taxon>Eukaryota</taxon>
        <taxon>Metazoa</taxon>
        <taxon>Chordata</taxon>
        <taxon>Craniata</taxon>
        <taxon>Vertebrata</taxon>
        <taxon>Euteleostomi</taxon>
        <taxon>Actinopterygii</taxon>
        <taxon>Neopterygii</taxon>
        <taxon>Teleostei</taxon>
        <taxon>Neoteleostei</taxon>
        <taxon>Acanthomorphata</taxon>
        <taxon>Eupercaria</taxon>
        <taxon>Perciformes</taxon>
        <taxon>Percoidei</taxon>
        <taxon>Percidae</taxon>
        <taxon>Luciopercinae</taxon>
        <taxon>Sander</taxon>
    </lineage>
</organism>
<dbReference type="AlphaFoldDB" id="A0A8C9ZA53"/>
<sequence>MWPGTKIADGTRFVRVQLVYKDDKGRVLIIDCEYNDCSLRILNIYAPNVDTERKIFFKSLHKWYSGNMLFFGDFNVAQTPNDLSMNNIFKGDVSRNELKELMRKNNLCDVWRTTYPKQRTFSRRQMVLQVLKQSRIDLCLVST</sequence>
<dbReference type="Gene3D" id="3.60.10.10">
    <property type="entry name" value="Endonuclease/exonuclease/phosphatase"/>
    <property type="match status" value="1"/>
</dbReference>
<accession>A0A8C9ZA53</accession>
<dbReference type="Proteomes" id="UP000694568">
    <property type="component" value="Unplaced"/>
</dbReference>
<name>A0A8C9ZA53_SANLU</name>
<dbReference type="SUPFAM" id="SSF56219">
    <property type="entry name" value="DNase I-like"/>
    <property type="match status" value="1"/>
</dbReference>
<proteinExistence type="predicted"/>
<reference evidence="1" key="1">
    <citation type="submission" date="2025-08" db="UniProtKB">
        <authorList>
            <consortium name="Ensembl"/>
        </authorList>
    </citation>
    <scope>IDENTIFICATION</scope>
</reference>